<dbReference type="GO" id="GO:0051536">
    <property type="term" value="F:iron-sulfur cluster binding"/>
    <property type="evidence" value="ECO:0007669"/>
    <property type="project" value="InterPro"/>
</dbReference>
<dbReference type="Gene3D" id="3.10.20.30">
    <property type="match status" value="1"/>
</dbReference>
<keyword evidence="2" id="KW-1185">Reference proteome</keyword>
<dbReference type="Gramene" id="Mp8g17760.1">
    <property type="protein sequence ID" value="Mp8g17760.1.cds"/>
    <property type="gene ID" value="Mp8g17760"/>
</dbReference>
<dbReference type="OrthoDB" id="2013744at2759"/>
<reference evidence="2" key="1">
    <citation type="journal article" date="2017" name="Cell">
        <title>Insights into land plant evolution garnered from the Marchantia polymorpha genome.</title>
        <authorList>
            <person name="Bowman J.L."/>
            <person name="Kohchi T."/>
            <person name="Yamato K.T."/>
            <person name="Jenkins J."/>
            <person name="Shu S."/>
            <person name="Ishizaki K."/>
            <person name="Yamaoka S."/>
            <person name="Nishihama R."/>
            <person name="Nakamura Y."/>
            <person name="Berger F."/>
            <person name="Adam C."/>
            <person name="Aki S.S."/>
            <person name="Althoff F."/>
            <person name="Araki T."/>
            <person name="Arteaga-Vazquez M.A."/>
            <person name="Balasubrmanian S."/>
            <person name="Barry K."/>
            <person name="Bauer D."/>
            <person name="Boehm C.R."/>
            <person name="Briginshaw L."/>
            <person name="Caballero-Perez J."/>
            <person name="Catarino B."/>
            <person name="Chen F."/>
            <person name="Chiyoda S."/>
            <person name="Chovatia M."/>
            <person name="Davies K.M."/>
            <person name="Delmans M."/>
            <person name="Demura T."/>
            <person name="Dierschke T."/>
            <person name="Dolan L."/>
            <person name="Dorantes-Acosta A.E."/>
            <person name="Eklund D.M."/>
            <person name="Florent S.N."/>
            <person name="Flores-Sandoval E."/>
            <person name="Fujiyama A."/>
            <person name="Fukuzawa H."/>
            <person name="Galik B."/>
            <person name="Grimanelli D."/>
            <person name="Grimwood J."/>
            <person name="Grossniklaus U."/>
            <person name="Hamada T."/>
            <person name="Haseloff J."/>
            <person name="Hetherington A.J."/>
            <person name="Higo A."/>
            <person name="Hirakawa Y."/>
            <person name="Hundley H.N."/>
            <person name="Ikeda Y."/>
            <person name="Inoue K."/>
            <person name="Inoue S.I."/>
            <person name="Ishida S."/>
            <person name="Jia Q."/>
            <person name="Kakita M."/>
            <person name="Kanazawa T."/>
            <person name="Kawai Y."/>
            <person name="Kawashima T."/>
            <person name="Kennedy M."/>
            <person name="Kinose K."/>
            <person name="Kinoshita T."/>
            <person name="Kohara Y."/>
            <person name="Koide E."/>
            <person name="Komatsu K."/>
            <person name="Kopischke S."/>
            <person name="Kubo M."/>
            <person name="Kyozuka J."/>
            <person name="Lagercrantz U."/>
            <person name="Lin S.S."/>
            <person name="Lindquist E."/>
            <person name="Lipzen A.M."/>
            <person name="Lu C.W."/>
            <person name="De Luna E."/>
            <person name="Martienssen R.A."/>
            <person name="Minamino N."/>
            <person name="Mizutani M."/>
            <person name="Mizutani M."/>
            <person name="Mochizuki N."/>
            <person name="Monte I."/>
            <person name="Mosher R."/>
            <person name="Nagasaki H."/>
            <person name="Nakagami H."/>
            <person name="Naramoto S."/>
            <person name="Nishitani K."/>
            <person name="Ohtani M."/>
            <person name="Okamoto T."/>
            <person name="Okumura M."/>
            <person name="Phillips J."/>
            <person name="Pollak B."/>
            <person name="Reinders A."/>
            <person name="Rovekamp M."/>
            <person name="Sano R."/>
            <person name="Sawa S."/>
            <person name="Schmid M.W."/>
            <person name="Shirakawa M."/>
            <person name="Solano R."/>
            <person name="Spunde A."/>
            <person name="Suetsugu N."/>
            <person name="Sugano S."/>
            <person name="Sugiyama A."/>
            <person name="Sun R."/>
            <person name="Suzuki Y."/>
            <person name="Takenaka M."/>
            <person name="Takezawa D."/>
            <person name="Tomogane H."/>
            <person name="Tsuzuki M."/>
            <person name="Ueda T."/>
            <person name="Umeda M."/>
            <person name="Ward J.M."/>
            <person name="Watanabe Y."/>
            <person name="Yazaki K."/>
            <person name="Yokoyama R."/>
            <person name="Yoshitake Y."/>
            <person name="Yotsui I."/>
            <person name="Zachgo S."/>
            <person name="Schmutz J."/>
        </authorList>
    </citation>
    <scope>NUCLEOTIDE SEQUENCE [LARGE SCALE GENOMIC DNA]</scope>
    <source>
        <strain evidence="2">Tak-1</strain>
    </source>
</reference>
<proteinExistence type="predicted"/>
<dbReference type="SUPFAM" id="SSF54292">
    <property type="entry name" value="2Fe-2S ferredoxin-like"/>
    <property type="match status" value="1"/>
</dbReference>
<dbReference type="Proteomes" id="UP000244005">
    <property type="component" value="Unassembled WGS sequence"/>
</dbReference>
<gene>
    <name evidence="1" type="ORF">MARPO_0030s0111</name>
</gene>
<name>A0A2R6X8F8_MARPO</name>
<dbReference type="InterPro" id="IPR012675">
    <property type="entry name" value="Beta-grasp_dom_sf"/>
</dbReference>
<dbReference type="AlphaFoldDB" id="A0A2R6X8F8"/>
<protein>
    <recommendedName>
        <fullName evidence="3">2Fe-2S ferredoxin-type domain-containing protein</fullName>
    </recommendedName>
</protein>
<dbReference type="OMA" id="CCHCEME"/>
<evidence type="ECO:0000313" key="1">
    <source>
        <dbReference type="EMBL" id="PTQ42384.1"/>
    </source>
</evidence>
<accession>A0A2R6X8F8</accession>
<sequence>MESVAAVSSSSLLCSYQLRRPLKGLVSFSKGELIRLPAQCLILVRSKNHSIGAEVKISERKDFLSRRPSRLNATTSDTFSSPKTGTLGEDRFKDGAVPGTYWNDSLDLGEEATVCFNTGSNTVTVECRAGENLLRVAERCGVTVPNVEFCFEGSCCHCEMEIPGGAAEVGYRADASGADLIRSCICPVPKGRKVVEVNVLSEDDVWGEGVL</sequence>
<dbReference type="EMBL" id="KZ772702">
    <property type="protein sequence ID" value="PTQ42384.1"/>
    <property type="molecule type" value="Genomic_DNA"/>
</dbReference>
<evidence type="ECO:0008006" key="3">
    <source>
        <dbReference type="Google" id="ProtNLM"/>
    </source>
</evidence>
<evidence type="ECO:0000313" key="2">
    <source>
        <dbReference type="Proteomes" id="UP000244005"/>
    </source>
</evidence>
<dbReference type="InterPro" id="IPR036010">
    <property type="entry name" value="2Fe-2S_ferredoxin-like_sf"/>
</dbReference>
<organism evidence="1 2">
    <name type="scientific">Marchantia polymorpha</name>
    <name type="common">Common liverwort</name>
    <name type="synonym">Marchantia aquatica</name>
    <dbReference type="NCBI Taxonomy" id="3197"/>
    <lineage>
        <taxon>Eukaryota</taxon>
        <taxon>Viridiplantae</taxon>
        <taxon>Streptophyta</taxon>
        <taxon>Embryophyta</taxon>
        <taxon>Marchantiophyta</taxon>
        <taxon>Marchantiopsida</taxon>
        <taxon>Marchantiidae</taxon>
        <taxon>Marchantiales</taxon>
        <taxon>Marchantiaceae</taxon>
        <taxon>Marchantia</taxon>
    </lineage>
</organism>